<dbReference type="InterPro" id="IPR036869">
    <property type="entry name" value="J_dom_sf"/>
</dbReference>
<evidence type="ECO:0000256" key="5">
    <source>
        <dbReference type="ARBA" id="ARBA00022927"/>
    </source>
</evidence>
<keyword evidence="4" id="KW-0999">Mitochondrion inner membrane</keyword>
<evidence type="ECO:0000313" key="11">
    <source>
        <dbReference type="Proteomes" id="UP001152759"/>
    </source>
</evidence>
<proteinExistence type="inferred from homology"/>
<dbReference type="AlphaFoldDB" id="A0A9P0ALX0"/>
<keyword evidence="11" id="KW-1185">Reference proteome</keyword>
<keyword evidence="5" id="KW-0653">Protein transport</keyword>
<dbReference type="FunFam" id="1.10.287.110:FF:000006">
    <property type="entry name" value="Import inner membrane translocase subunit TIM16"/>
    <property type="match status" value="1"/>
</dbReference>
<evidence type="ECO:0000256" key="6">
    <source>
        <dbReference type="ARBA" id="ARBA00023010"/>
    </source>
</evidence>
<dbReference type="GO" id="GO:0005744">
    <property type="term" value="C:TIM23 mitochondrial import inner membrane translocase complex"/>
    <property type="evidence" value="ECO:0007669"/>
    <property type="project" value="InterPro"/>
</dbReference>
<dbReference type="KEGG" id="btab:109035479"/>
<comment type="subcellular location">
    <subcellularLocation>
        <location evidence="1">Mitochondrion inner membrane</location>
        <topology evidence="1">Peripheral membrane protein</topology>
        <orientation evidence="1">Matrix side</orientation>
    </subcellularLocation>
</comment>
<evidence type="ECO:0000313" key="10">
    <source>
        <dbReference type="EMBL" id="CAH0394603.1"/>
    </source>
</evidence>
<protein>
    <submittedName>
        <fullName evidence="10">Uncharacterized protein</fullName>
    </submittedName>
</protein>
<dbReference type="EMBL" id="OU963869">
    <property type="protein sequence ID" value="CAH0394603.1"/>
    <property type="molecule type" value="Genomic_DNA"/>
</dbReference>
<evidence type="ECO:0000256" key="3">
    <source>
        <dbReference type="ARBA" id="ARBA00022448"/>
    </source>
</evidence>
<evidence type="ECO:0000256" key="8">
    <source>
        <dbReference type="ARBA" id="ARBA00023136"/>
    </source>
</evidence>
<name>A0A9P0ALX0_BEMTA</name>
<dbReference type="Pfam" id="PF03656">
    <property type="entry name" value="Pam16"/>
    <property type="match status" value="1"/>
</dbReference>
<feature type="region of interest" description="Disordered" evidence="9">
    <location>
        <begin position="111"/>
        <end position="131"/>
    </location>
</feature>
<dbReference type="Gene3D" id="1.10.287.110">
    <property type="entry name" value="DnaJ domain"/>
    <property type="match status" value="1"/>
</dbReference>
<gene>
    <name evidence="10" type="ORF">BEMITA_LOCUS12881</name>
</gene>
<evidence type="ECO:0000256" key="1">
    <source>
        <dbReference type="ARBA" id="ARBA00004443"/>
    </source>
</evidence>
<comment type="similarity">
    <text evidence="2">Belongs to the TIM16/PAM16 family.</text>
</comment>
<evidence type="ECO:0000256" key="2">
    <source>
        <dbReference type="ARBA" id="ARBA00008817"/>
    </source>
</evidence>
<evidence type="ECO:0000256" key="9">
    <source>
        <dbReference type="SAM" id="MobiDB-lite"/>
    </source>
</evidence>
<keyword evidence="7" id="KW-0496">Mitochondrion</keyword>
<dbReference type="PANTHER" id="PTHR12388">
    <property type="entry name" value="MITOCHONDRIA ASSOCIATED GRANULOCYTE MACROPHAGE CSF SIGNALING MOLECULE"/>
    <property type="match status" value="1"/>
</dbReference>
<reference evidence="10" key="1">
    <citation type="submission" date="2021-12" db="EMBL/GenBank/DDBJ databases">
        <authorList>
            <person name="King R."/>
        </authorList>
    </citation>
    <scope>NUCLEOTIDE SEQUENCE</scope>
</reference>
<keyword evidence="3" id="KW-0813">Transport</keyword>
<keyword evidence="6" id="KW-0811">Translocation</keyword>
<evidence type="ECO:0000256" key="7">
    <source>
        <dbReference type="ARBA" id="ARBA00023128"/>
    </source>
</evidence>
<organism evidence="10 11">
    <name type="scientific">Bemisia tabaci</name>
    <name type="common">Sweetpotato whitefly</name>
    <name type="synonym">Aleurodes tabaci</name>
    <dbReference type="NCBI Taxonomy" id="7038"/>
    <lineage>
        <taxon>Eukaryota</taxon>
        <taxon>Metazoa</taxon>
        <taxon>Ecdysozoa</taxon>
        <taxon>Arthropoda</taxon>
        <taxon>Hexapoda</taxon>
        <taxon>Insecta</taxon>
        <taxon>Pterygota</taxon>
        <taxon>Neoptera</taxon>
        <taxon>Paraneoptera</taxon>
        <taxon>Hemiptera</taxon>
        <taxon>Sternorrhyncha</taxon>
        <taxon>Aleyrodoidea</taxon>
        <taxon>Aleyrodidae</taxon>
        <taxon>Aleyrodinae</taxon>
        <taxon>Bemisia</taxon>
    </lineage>
</organism>
<dbReference type="InterPro" id="IPR005341">
    <property type="entry name" value="Tim16"/>
</dbReference>
<sequence length="131" mass="14276">MAKYIVQIVVLGTRVVGRAFAKALKQEFAASQQAAQRGGGGAQGAARAAANAKMGITLEEAKQILDVDNLEPQEIQRKYQHLFDVNDKAKGGSFYIQSKVVSAKERLDEALKEQTKKSSKDRLRTDSDPPS</sequence>
<evidence type="ECO:0000256" key="4">
    <source>
        <dbReference type="ARBA" id="ARBA00022792"/>
    </source>
</evidence>
<keyword evidence="8" id="KW-0472">Membrane</keyword>
<dbReference type="Proteomes" id="UP001152759">
    <property type="component" value="Chromosome 8"/>
</dbReference>
<dbReference type="GO" id="GO:0030150">
    <property type="term" value="P:protein import into mitochondrial matrix"/>
    <property type="evidence" value="ECO:0007669"/>
    <property type="project" value="InterPro"/>
</dbReference>
<dbReference type="PANTHER" id="PTHR12388:SF0">
    <property type="entry name" value="MITOCHONDRIAL IMPORT INNER MEMBRANE TRANSLOCASE SUBUNIT TIM16"/>
    <property type="match status" value="1"/>
</dbReference>
<accession>A0A9P0ALX0</accession>